<evidence type="ECO:0008006" key="3">
    <source>
        <dbReference type="Google" id="ProtNLM"/>
    </source>
</evidence>
<sequence length="88" mass="9482">MSELKMGESGLPEANVLMARKAVVSISELSAAIGLPAEHVLREVLNSNIPVVYEAHSLPGFLVDDFRKVDSESEIGGFQDDIDVEIGQ</sequence>
<evidence type="ECO:0000313" key="2">
    <source>
        <dbReference type="Proteomes" id="UP000216897"/>
    </source>
</evidence>
<proteinExistence type="predicted"/>
<evidence type="ECO:0000313" key="1">
    <source>
        <dbReference type="EMBL" id="OZY56030.1"/>
    </source>
</evidence>
<reference evidence="1 2" key="1">
    <citation type="submission" date="2017-08" db="EMBL/GenBank/DDBJ databases">
        <title>Genomic and metabolic characterisation of spoilage-associated Pseudomonas species.</title>
        <authorList>
            <person name="Stanborough T."/>
            <person name="Fegan N."/>
            <person name="Powell S.M."/>
            <person name="Singh T."/>
            <person name="Tamplin M.L."/>
            <person name="Chandry P.S."/>
        </authorList>
    </citation>
    <scope>NUCLEOTIDE SEQUENCE [LARGE SCALE GENOMIC DNA]</scope>
    <source>
        <strain evidence="1 2">L1814</strain>
    </source>
</reference>
<protein>
    <recommendedName>
        <fullName evidence="3">Translation initiation factor IF-2 N-terminal domain-containing protein</fullName>
    </recommendedName>
</protein>
<dbReference type="Proteomes" id="UP000216897">
    <property type="component" value="Unassembled WGS sequence"/>
</dbReference>
<dbReference type="EMBL" id="NQKG01000004">
    <property type="protein sequence ID" value="OZY56030.1"/>
    <property type="molecule type" value="Genomic_DNA"/>
</dbReference>
<comment type="caution">
    <text evidence="1">The sequence shown here is derived from an EMBL/GenBank/DDBJ whole genome shotgun (WGS) entry which is preliminary data.</text>
</comment>
<organism evidence="1 2">
    <name type="scientific">Pseudomonas lundensis</name>
    <dbReference type="NCBI Taxonomy" id="86185"/>
    <lineage>
        <taxon>Bacteria</taxon>
        <taxon>Pseudomonadati</taxon>
        <taxon>Pseudomonadota</taxon>
        <taxon>Gammaproteobacteria</taxon>
        <taxon>Pseudomonadales</taxon>
        <taxon>Pseudomonadaceae</taxon>
        <taxon>Pseudomonas</taxon>
    </lineage>
</organism>
<gene>
    <name evidence="1" type="ORF">CJF38_06250</name>
</gene>
<keyword evidence="2" id="KW-1185">Reference proteome</keyword>
<name>A0ABX4GQ46_9PSED</name>
<accession>A0ABX4GQ46</accession>
<dbReference type="RefSeq" id="WP_095022761.1">
    <property type="nucleotide sequence ID" value="NZ_JAAQXW010000005.1"/>
</dbReference>